<dbReference type="EnsemblProtists" id="Phyra75979">
    <property type="protein sequence ID" value="Phyra75979"/>
    <property type="gene ID" value="Phyra75979"/>
</dbReference>
<dbReference type="RefSeq" id="XP_067742516.1">
    <property type="nucleotide sequence ID" value="XM_067894882.1"/>
</dbReference>
<dbReference type="Gene3D" id="1.10.10.10">
    <property type="entry name" value="Winged helix-like DNA-binding domain superfamily/Winged helix DNA-binding domain"/>
    <property type="match status" value="1"/>
</dbReference>
<evidence type="ECO:0000256" key="5">
    <source>
        <dbReference type="SAM" id="MobiDB-lite"/>
    </source>
</evidence>
<dbReference type="OMA" id="ANAYCHA"/>
<dbReference type="STRING" id="164328.H3GIS3"/>
<dbReference type="SMART" id="SM00415">
    <property type="entry name" value="HSF"/>
    <property type="match status" value="1"/>
</dbReference>
<organism evidence="7 8">
    <name type="scientific">Phytophthora ramorum</name>
    <name type="common">Sudden oak death agent</name>
    <dbReference type="NCBI Taxonomy" id="164328"/>
    <lineage>
        <taxon>Eukaryota</taxon>
        <taxon>Sar</taxon>
        <taxon>Stramenopiles</taxon>
        <taxon>Oomycota</taxon>
        <taxon>Peronosporomycetes</taxon>
        <taxon>Peronosporales</taxon>
        <taxon>Peronosporaceae</taxon>
        <taxon>Phytophthora</taxon>
    </lineage>
</organism>
<feature type="domain" description="HSF-type DNA-binding" evidence="6">
    <location>
        <begin position="51"/>
        <end position="274"/>
    </location>
</feature>
<dbReference type="InterPro" id="IPR036390">
    <property type="entry name" value="WH_DNA-bd_sf"/>
</dbReference>
<name>H3GIS3_PHYRM</name>
<evidence type="ECO:0000313" key="8">
    <source>
        <dbReference type="Proteomes" id="UP000005238"/>
    </source>
</evidence>
<sequence length="477" mass="52005">MPSAKTARPSPDSARPGPAKRARLATSLKKAMPADVAELPAQLAASSTACKVPKFLRSLYAILQTEDPHIISWVQNRELTPNSVTAFHILEMDRFEREVLPKYFKHQKFASFQRQLNNFGFRKWTKTQSSGVCTFSHNCFPPDLSAPNCPNMSIRDQWRQKSTQVIPPPTSAMGQSAKRRMLSNGTAKAKDKQQQTVSAAPSRRRPDNVQVQDRDLGDASPFAELYRSPNSNSSMESSAFRLTLSHQPALKKLARPNVAIKQDTAESLNGLEAFCDDSFKFILPPLQPHHLLSATPRNAAPPASLTPSFSNRSDPKASPALGGFRYSLTQVINSNSTPTNFSADAGFTGNGYKPFDLKHSDTQPHPYPSVTGHHSSANGAADAAALQGAFLEPWMLDAQVASSNLELGSFPLEFDCKNEFDWQEGSGSSNFQGAAVMPASSAAMASALSTKELCHQQDHGVPSNTEEFGLENLLFAE</sequence>
<keyword evidence="3" id="KW-0539">Nucleus</keyword>
<evidence type="ECO:0000256" key="3">
    <source>
        <dbReference type="ARBA" id="ARBA00023242"/>
    </source>
</evidence>
<dbReference type="GO" id="GO:0003700">
    <property type="term" value="F:DNA-binding transcription factor activity"/>
    <property type="evidence" value="ECO:0007669"/>
    <property type="project" value="InterPro"/>
</dbReference>
<dbReference type="Pfam" id="PF00447">
    <property type="entry name" value="HSF_DNA-bind"/>
    <property type="match status" value="1"/>
</dbReference>
<dbReference type="GO" id="GO:0043565">
    <property type="term" value="F:sequence-specific DNA binding"/>
    <property type="evidence" value="ECO:0007669"/>
    <property type="project" value="InterPro"/>
</dbReference>
<dbReference type="PANTHER" id="PTHR10015:SF427">
    <property type="entry name" value="HEAT SHOCK FACTOR PROTEIN"/>
    <property type="match status" value="1"/>
</dbReference>
<dbReference type="FunFam" id="1.10.10.10:FF:000286">
    <property type="entry name" value="Heat shock transcription factor"/>
    <property type="match status" value="1"/>
</dbReference>
<dbReference type="EMBL" id="DS566012">
    <property type="status" value="NOT_ANNOTATED_CDS"/>
    <property type="molecule type" value="Genomic_DNA"/>
</dbReference>
<feature type="region of interest" description="Disordered" evidence="5">
    <location>
        <begin position="161"/>
        <end position="234"/>
    </location>
</feature>
<dbReference type="SUPFAM" id="SSF46785">
    <property type="entry name" value="Winged helix' DNA-binding domain"/>
    <property type="match status" value="1"/>
</dbReference>
<feature type="region of interest" description="Disordered" evidence="5">
    <location>
        <begin position="355"/>
        <end position="376"/>
    </location>
</feature>
<dbReference type="PRINTS" id="PR00056">
    <property type="entry name" value="HSFDOMAIN"/>
</dbReference>
<dbReference type="InterPro" id="IPR036388">
    <property type="entry name" value="WH-like_DNA-bd_sf"/>
</dbReference>
<dbReference type="OrthoDB" id="60033at2759"/>
<dbReference type="InterPro" id="IPR000232">
    <property type="entry name" value="HSF_DNA-bd"/>
</dbReference>
<dbReference type="VEuPathDB" id="FungiDB:KRP22_1870"/>
<evidence type="ECO:0000313" key="7">
    <source>
        <dbReference type="EnsemblProtists" id="Phyra75979"/>
    </source>
</evidence>
<proteinExistence type="inferred from homology"/>
<feature type="region of interest" description="Disordered" evidence="5">
    <location>
        <begin position="293"/>
        <end position="317"/>
    </location>
</feature>
<feature type="region of interest" description="Disordered" evidence="5">
    <location>
        <begin position="1"/>
        <end position="20"/>
    </location>
</feature>
<comment type="subcellular location">
    <subcellularLocation>
        <location evidence="1">Nucleus</location>
    </subcellularLocation>
</comment>
<dbReference type="AlphaFoldDB" id="H3GIS3"/>
<reference evidence="7" key="2">
    <citation type="submission" date="2015-06" db="UniProtKB">
        <authorList>
            <consortium name="EnsemblProtists"/>
        </authorList>
    </citation>
    <scope>IDENTIFICATION</scope>
    <source>
        <strain evidence="7">Pr102</strain>
    </source>
</reference>
<dbReference type="InParanoid" id="H3GIS3"/>
<dbReference type="Proteomes" id="UP000005238">
    <property type="component" value="Unassembled WGS sequence"/>
</dbReference>
<dbReference type="GO" id="GO:0005634">
    <property type="term" value="C:nucleus"/>
    <property type="evidence" value="ECO:0007669"/>
    <property type="project" value="UniProtKB-SubCell"/>
</dbReference>
<keyword evidence="2" id="KW-0238">DNA-binding</keyword>
<dbReference type="VEuPathDB" id="FungiDB:KRP23_9338"/>
<feature type="compositionally biased region" description="Basic and acidic residues" evidence="5">
    <location>
        <begin position="204"/>
        <end position="217"/>
    </location>
</feature>
<keyword evidence="8" id="KW-1185">Reference proteome</keyword>
<evidence type="ECO:0000259" key="6">
    <source>
        <dbReference type="SMART" id="SM00415"/>
    </source>
</evidence>
<evidence type="ECO:0000256" key="2">
    <source>
        <dbReference type="ARBA" id="ARBA00023125"/>
    </source>
</evidence>
<comment type="similarity">
    <text evidence="4">Belongs to the HSF family.</text>
</comment>
<accession>H3GIS3</accession>
<protein>
    <recommendedName>
        <fullName evidence="6">HSF-type DNA-binding domain-containing protein</fullName>
    </recommendedName>
</protein>
<evidence type="ECO:0000256" key="4">
    <source>
        <dbReference type="RuleBase" id="RU004020"/>
    </source>
</evidence>
<dbReference type="eggNOG" id="KOG0627">
    <property type="taxonomic scope" value="Eukaryota"/>
</dbReference>
<reference evidence="8" key="1">
    <citation type="journal article" date="2006" name="Science">
        <title>Phytophthora genome sequences uncover evolutionary origins and mechanisms of pathogenesis.</title>
        <authorList>
            <person name="Tyler B.M."/>
            <person name="Tripathy S."/>
            <person name="Zhang X."/>
            <person name="Dehal P."/>
            <person name="Jiang R.H."/>
            <person name="Aerts A."/>
            <person name="Arredondo F.D."/>
            <person name="Baxter L."/>
            <person name="Bensasson D."/>
            <person name="Beynon J.L."/>
            <person name="Chapman J."/>
            <person name="Damasceno C.M."/>
            <person name="Dorrance A.E."/>
            <person name="Dou D."/>
            <person name="Dickerman A.W."/>
            <person name="Dubchak I.L."/>
            <person name="Garbelotto M."/>
            <person name="Gijzen M."/>
            <person name="Gordon S.G."/>
            <person name="Govers F."/>
            <person name="Grunwald N.J."/>
            <person name="Huang W."/>
            <person name="Ivors K.L."/>
            <person name="Jones R.W."/>
            <person name="Kamoun S."/>
            <person name="Krampis K."/>
            <person name="Lamour K.H."/>
            <person name="Lee M.K."/>
            <person name="McDonald W.H."/>
            <person name="Medina M."/>
            <person name="Meijer H.J."/>
            <person name="Nordberg E.K."/>
            <person name="Maclean D.J."/>
            <person name="Ospina-Giraldo M.D."/>
            <person name="Morris P.F."/>
            <person name="Phuntumart V."/>
            <person name="Putnam N.H."/>
            <person name="Rash S."/>
            <person name="Rose J.K."/>
            <person name="Sakihama Y."/>
            <person name="Salamov A.A."/>
            <person name="Savidor A."/>
            <person name="Scheuring C.F."/>
            <person name="Smith B.M."/>
            <person name="Sobral B.W."/>
            <person name="Terry A."/>
            <person name="Torto-Alalibo T.A."/>
            <person name="Win J."/>
            <person name="Xu Z."/>
            <person name="Zhang H."/>
            <person name="Grigoriev I.V."/>
            <person name="Rokhsar D.S."/>
            <person name="Boore J.L."/>
        </authorList>
    </citation>
    <scope>NUCLEOTIDE SEQUENCE [LARGE SCALE GENOMIC DNA]</scope>
    <source>
        <strain evidence="8">Pr102</strain>
    </source>
</reference>
<dbReference type="PANTHER" id="PTHR10015">
    <property type="entry name" value="HEAT SHOCK TRANSCRIPTION FACTOR"/>
    <property type="match status" value="1"/>
</dbReference>
<dbReference type="HOGENOM" id="CLU_624849_0_0_1"/>
<dbReference type="GeneID" id="94230657"/>
<evidence type="ECO:0000256" key="1">
    <source>
        <dbReference type="ARBA" id="ARBA00004123"/>
    </source>
</evidence>